<gene>
    <name evidence="3" type="ORF">NAEGRDRAFT_69669</name>
</gene>
<dbReference type="RefSeq" id="XP_002675228.1">
    <property type="nucleotide sequence ID" value="XM_002675182.1"/>
</dbReference>
<feature type="transmembrane region" description="Helical" evidence="2">
    <location>
        <begin position="264"/>
        <end position="283"/>
    </location>
</feature>
<feature type="region of interest" description="Disordered" evidence="1">
    <location>
        <begin position="41"/>
        <end position="61"/>
    </location>
</feature>
<feature type="transmembrane region" description="Helical" evidence="2">
    <location>
        <begin position="310"/>
        <end position="330"/>
    </location>
</feature>
<dbReference type="Proteomes" id="UP000006671">
    <property type="component" value="Unassembled WGS sequence"/>
</dbReference>
<keyword evidence="2" id="KW-0812">Transmembrane</keyword>
<dbReference type="EMBL" id="GG738879">
    <property type="protein sequence ID" value="EFC42484.1"/>
    <property type="molecule type" value="Genomic_DNA"/>
</dbReference>
<sequence>MKKLSNALKPLTLLTLGGARVSLRPTSLIINKLQSKTTFGYHSTHKNNSTTKTTLEVPQTSDSKEKQQYDFQKLPKLYYLFVIGGSLVIIANFVAIYFAKQEFDEAIGKFSLDFIGKESFSDEEIEQLKSLIKSTTGLLKVGYYQKIFYESNLLKDLTSLQGKTITSETSKQYEVQLLIDNLLKILDKCPSDELRSKQYLYVSPDDNELNQWVEKDADTSKQAGISSSFMTLPAFYKTLCFTTIASLSFLRLNRMPYITQKGRVTIVSMILLYSAWVGMFRPASINRISGIFSSLFESTKDDKTTIRAPFVHLIFQQYLTIFSFIIWLMMYRAIKFVILPELLLGSDEPIKFLEAQQEKEKKQLAQSTSENENK</sequence>
<dbReference type="AlphaFoldDB" id="D2VL57"/>
<keyword evidence="2" id="KW-0472">Membrane</keyword>
<dbReference type="VEuPathDB" id="AmoebaDB:NAEGRDRAFT_69669"/>
<evidence type="ECO:0000313" key="4">
    <source>
        <dbReference type="Proteomes" id="UP000006671"/>
    </source>
</evidence>
<evidence type="ECO:0000256" key="2">
    <source>
        <dbReference type="SAM" id="Phobius"/>
    </source>
</evidence>
<dbReference type="InParanoid" id="D2VL57"/>
<name>D2VL57_NAEGR</name>
<keyword evidence="4" id="KW-1185">Reference proteome</keyword>
<dbReference type="KEGG" id="ngr:NAEGRDRAFT_69669"/>
<protein>
    <submittedName>
        <fullName evidence="3">Predicted protein</fullName>
    </submittedName>
</protein>
<organism evidence="4">
    <name type="scientific">Naegleria gruberi</name>
    <name type="common">Amoeba</name>
    <dbReference type="NCBI Taxonomy" id="5762"/>
    <lineage>
        <taxon>Eukaryota</taxon>
        <taxon>Discoba</taxon>
        <taxon>Heterolobosea</taxon>
        <taxon>Tetramitia</taxon>
        <taxon>Eutetramitia</taxon>
        <taxon>Vahlkampfiidae</taxon>
        <taxon>Naegleria</taxon>
    </lineage>
</organism>
<dbReference type="GeneID" id="8863120"/>
<keyword evidence="2" id="KW-1133">Transmembrane helix</keyword>
<evidence type="ECO:0000313" key="3">
    <source>
        <dbReference type="EMBL" id="EFC42484.1"/>
    </source>
</evidence>
<proteinExistence type="predicted"/>
<evidence type="ECO:0000256" key="1">
    <source>
        <dbReference type="SAM" id="MobiDB-lite"/>
    </source>
</evidence>
<dbReference type="OMA" id="VMSRRIN"/>
<feature type="transmembrane region" description="Helical" evidence="2">
    <location>
        <begin position="234"/>
        <end position="252"/>
    </location>
</feature>
<accession>D2VL57</accession>
<reference evidence="3 4" key="1">
    <citation type="journal article" date="2010" name="Cell">
        <title>The genome of Naegleria gruberi illuminates early eukaryotic versatility.</title>
        <authorList>
            <person name="Fritz-Laylin L.K."/>
            <person name="Prochnik S.E."/>
            <person name="Ginger M.L."/>
            <person name="Dacks J.B."/>
            <person name="Carpenter M.L."/>
            <person name="Field M.C."/>
            <person name="Kuo A."/>
            <person name="Paredez A."/>
            <person name="Chapman J."/>
            <person name="Pham J."/>
            <person name="Shu S."/>
            <person name="Neupane R."/>
            <person name="Cipriano M."/>
            <person name="Mancuso J."/>
            <person name="Tu H."/>
            <person name="Salamov A."/>
            <person name="Lindquist E."/>
            <person name="Shapiro H."/>
            <person name="Lucas S."/>
            <person name="Grigoriev I.V."/>
            <person name="Cande W.Z."/>
            <person name="Fulton C."/>
            <person name="Rokhsar D.S."/>
            <person name="Dawson S.C."/>
        </authorList>
    </citation>
    <scope>NUCLEOTIDE SEQUENCE [LARGE SCALE GENOMIC DNA]</scope>
    <source>
        <strain evidence="3 4">NEG-M</strain>
    </source>
</reference>
<dbReference type="OrthoDB" id="10348656at2759"/>
<feature type="transmembrane region" description="Helical" evidence="2">
    <location>
        <begin position="77"/>
        <end position="99"/>
    </location>
</feature>